<evidence type="ECO:0000313" key="9">
    <source>
        <dbReference type="Proteomes" id="UP001396334"/>
    </source>
</evidence>
<name>A0ABR2NLI1_9ROSI</name>
<accession>A0ABR2NLI1</accession>
<reference evidence="8 9" key="1">
    <citation type="journal article" date="2024" name="G3 (Bethesda)">
        <title>Genome assembly of Hibiscus sabdariffa L. provides insights into metabolisms of medicinal natural products.</title>
        <authorList>
            <person name="Kim T."/>
        </authorList>
    </citation>
    <scope>NUCLEOTIDE SEQUENCE [LARGE SCALE GENOMIC DNA]</scope>
    <source>
        <strain evidence="8">TK-2024</strain>
        <tissue evidence="8">Old leaves</tissue>
    </source>
</reference>
<keyword evidence="5" id="KW-0287">Flowering</keyword>
<evidence type="ECO:0000256" key="5">
    <source>
        <dbReference type="ARBA" id="ARBA00023089"/>
    </source>
</evidence>
<organism evidence="8 9">
    <name type="scientific">Hibiscus sabdariffa</name>
    <name type="common">roselle</name>
    <dbReference type="NCBI Taxonomy" id="183260"/>
    <lineage>
        <taxon>Eukaryota</taxon>
        <taxon>Viridiplantae</taxon>
        <taxon>Streptophyta</taxon>
        <taxon>Embryophyta</taxon>
        <taxon>Tracheophyta</taxon>
        <taxon>Spermatophyta</taxon>
        <taxon>Magnoliopsida</taxon>
        <taxon>eudicotyledons</taxon>
        <taxon>Gunneridae</taxon>
        <taxon>Pentapetalae</taxon>
        <taxon>rosids</taxon>
        <taxon>malvids</taxon>
        <taxon>Malvales</taxon>
        <taxon>Malvaceae</taxon>
        <taxon>Malvoideae</taxon>
        <taxon>Hibiscus</taxon>
    </lineage>
</organism>
<keyword evidence="9" id="KW-1185">Reference proteome</keyword>
<evidence type="ECO:0000256" key="7">
    <source>
        <dbReference type="SAM" id="MobiDB-lite"/>
    </source>
</evidence>
<comment type="caution">
    <text evidence="8">The sequence shown here is derived from an EMBL/GenBank/DDBJ whole genome shotgun (WGS) entry which is preliminary data.</text>
</comment>
<protein>
    <recommendedName>
        <fullName evidence="10">Protein FLX-like 2</fullName>
    </recommendedName>
</protein>
<evidence type="ECO:0000256" key="4">
    <source>
        <dbReference type="ARBA" id="ARBA00023054"/>
    </source>
</evidence>
<evidence type="ECO:0000256" key="2">
    <source>
        <dbReference type="ARBA" id="ARBA00022473"/>
    </source>
</evidence>
<keyword evidence="2" id="KW-0217">Developmental protein</keyword>
<dbReference type="PANTHER" id="PTHR33405:SF4">
    <property type="entry name" value="PROTEIN FLX-LIKE 2"/>
    <property type="match status" value="1"/>
</dbReference>
<gene>
    <name evidence="8" type="ORF">V6N11_019703</name>
</gene>
<evidence type="ECO:0008006" key="10">
    <source>
        <dbReference type="Google" id="ProtNLM"/>
    </source>
</evidence>
<evidence type="ECO:0000256" key="3">
    <source>
        <dbReference type="ARBA" id="ARBA00022782"/>
    </source>
</evidence>
<sequence length="458" mass="49675">MLEATFLFCIVEIDLTFIEKLQGEGGGNKGGKSICKTVIAIFTISIILHCTRVKMGSKGRIPPPHLRRPLPGPGLVHPDPFGPGILPPRGPFPPFDMLPPPEIMEQKIAAQHVEMQKLGSENQRLAATHGTLRQELAAAQHELQILHAQIGAITSEREKQMRSLTEKIDKMEAELKAAEPVKAELQKAHAEAQNLVLAREELMSKVHQLHQDLHRAHVDMQHLPVLMAELESLRQEYQHCRATFDYEKKFYNDHLESLQVMEKNYITMAREVEKLRAELMNTTNLDSRTANVVGQYGGATGNNENGASGHPVGQNAYEVGYGIHKGPLPSAATGAGEGAAVYVGAQSGPTPTRTGYEMSRGASYDIARAAGYDASRGSGYESHRVPSYDAQRGLSYDGQRGANDASRNPTFDARARSLALPHGQAAAPNIGPYGSATAPAHAGGAYEAPPRAGNSVRR</sequence>
<evidence type="ECO:0000313" key="8">
    <source>
        <dbReference type="EMBL" id="KAK8977034.1"/>
    </source>
</evidence>
<dbReference type="InterPro" id="IPR040353">
    <property type="entry name" value="FLX/FLX-like"/>
</dbReference>
<feature type="region of interest" description="Disordered" evidence="7">
    <location>
        <begin position="423"/>
        <end position="458"/>
    </location>
</feature>
<feature type="coiled-coil region" evidence="6">
    <location>
        <begin position="154"/>
        <end position="205"/>
    </location>
</feature>
<keyword evidence="4 6" id="KW-0175">Coiled coil</keyword>
<dbReference type="PANTHER" id="PTHR33405">
    <property type="entry name" value="PROTEIN FLX-LIKE 2"/>
    <property type="match status" value="1"/>
</dbReference>
<evidence type="ECO:0000256" key="6">
    <source>
        <dbReference type="SAM" id="Coils"/>
    </source>
</evidence>
<dbReference type="Proteomes" id="UP001396334">
    <property type="component" value="Unassembled WGS sequence"/>
</dbReference>
<keyword evidence="3" id="KW-0221">Differentiation</keyword>
<proteinExistence type="inferred from homology"/>
<dbReference type="EMBL" id="JBBPBN010000125">
    <property type="protein sequence ID" value="KAK8977034.1"/>
    <property type="molecule type" value="Genomic_DNA"/>
</dbReference>
<evidence type="ECO:0000256" key="1">
    <source>
        <dbReference type="ARBA" id="ARBA00005405"/>
    </source>
</evidence>
<comment type="similarity">
    <text evidence="1">Belongs to the FLX family.</text>
</comment>